<evidence type="ECO:0000313" key="10">
    <source>
        <dbReference type="EMBL" id="HIU29717.1"/>
    </source>
</evidence>
<keyword evidence="6 9" id="KW-1133">Transmembrane helix</keyword>
<evidence type="ECO:0000256" key="6">
    <source>
        <dbReference type="ARBA" id="ARBA00022989"/>
    </source>
</evidence>
<evidence type="ECO:0000256" key="5">
    <source>
        <dbReference type="ARBA" id="ARBA00022692"/>
    </source>
</evidence>
<keyword evidence="5 9" id="KW-0812">Transmembrane</keyword>
<feature type="region of interest" description="Disordered" evidence="8">
    <location>
        <begin position="1"/>
        <end position="26"/>
    </location>
</feature>
<evidence type="ECO:0000256" key="1">
    <source>
        <dbReference type="ARBA" id="ARBA00004651"/>
    </source>
</evidence>
<feature type="transmembrane region" description="Helical" evidence="9">
    <location>
        <begin position="370"/>
        <end position="398"/>
    </location>
</feature>
<feature type="transmembrane region" description="Helical" evidence="9">
    <location>
        <begin position="123"/>
        <end position="145"/>
    </location>
</feature>
<evidence type="ECO:0000256" key="3">
    <source>
        <dbReference type="ARBA" id="ARBA00022448"/>
    </source>
</evidence>
<name>A0A9D1I8C4_9CLOT</name>
<gene>
    <name evidence="10" type="ORF">IAD50_05410</name>
</gene>
<feature type="transmembrane region" description="Helical" evidence="9">
    <location>
        <begin position="212"/>
        <end position="235"/>
    </location>
</feature>
<evidence type="ECO:0000256" key="9">
    <source>
        <dbReference type="SAM" id="Phobius"/>
    </source>
</evidence>
<feature type="compositionally biased region" description="Basic and acidic residues" evidence="8">
    <location>
        <begin position="1"/>
        <end position="17"/>
    </location>
</feature>
<feature type="transmembrane region" description="Helical" evidence="9">
    <location>
        <begin position="46"/>
        <end position="63"/>
    </location>
</feature>
<feature type="transmembrane region" description="Helical" evidence="9">
    <location>
        <begin position="325"/>
        <end position="350"/>
    </location>
</feature>
<protein>
    <submittedName>
        <fullName evidence="10">AI-2E family transporter</fullName>
    </submittedName>
</protein>
<comment type="caution">
    <text evidence="10">The sequence shown here is derived from an EMBL/GenBank/DDBJ whole genome shotgun (WGS) entry which is preliminary data.</text>
</comment>
<keyword evidence="7 9" id="KW-0472">Membrane</keyword>
<keyword evidence="3" id="KW-0813">Transport</keyword>
<feature type="transmembrane region" description="Helical" evidence="9">
    <location>
        <begin position="301"/>
        <end position="318"/>
    </location>
</feature>
<evidence type="ECO:0000256" key="2">
    <source>
        <dbReference type="ARBA" id="ARBA00009773"/>
    </source>
</evidence>
<dbReference type="Pfam" id="PF01594">
    <property type="entry name" value="AI-2E_transport"/>
    <property type="match status" value="1"/>
</dbReference>
<evidence type="ECO:0000256" key="8">
    <source>
        <dbReference type="SAM" id="MobiDB-lite"/>
    </source>
</evidence>
<reference evidence="10" key="1">
    <citation type="submission" date="2020-10" db="EMBL/GenBank/DDBJ databases">
        <authorList>
            <person name="Gilroy R."/>
        </authorList>
    </citation>
    <scope>NUCLEOTIDE SEQUENCE</scope>
    <source>
        <strain evidence="10">CHK195-4489</strain>
    </source>
</reference>
<dbReference type="AlphaFoldDB" id="A0A9D1I8C4"/>
<comment type="subcellular location">
    <subcellularLocation>
        <location evidence="1">Cell membrane</location>
        <topology evidence="1">Multi-pass membrane protein</topology>
    </subcellularLocation>
</comment>
<accession>A0A9D1I8C4</accession>
<evidence type="ECO:0000256" key="7">
    <source>
        <dbReference type="ARBA" id="ARBA00023136"/>
    </source>
</evidence>
<sequence length="430" mass="48756">MCEHKEPEEKRNEDSRETAAAAESKTETKQKRFTSLKLPRLRFTPAKIYLYILIILVTVKIIFDIQGFEDFLSKAGAFITSTLSYLIVGLIIAYILNAYMMVWENRILKKMKKKNLRRGLSIAIAYFTLILILALFLFALIPTLIDTAKSFADNLPRAFSKITEFYDDIIEQGRFNLSEEVKNTIESNIQRVQERVMAWFNAENITNFATRFFSTTISGVFNAIMGLMVSVYMLIEKDKAIRMLKRVNYALLPKKHADTIQWGAAQCNRIFRKYFAGKLLQACITLILSYLLFLIAGLRYAILLAVIMAFLNMIPYIGPWAGGALVIFITLPQGLFSIVAALICILAVQAADNWFVTPKIVGGRMGVSPLLVLVGLCIFGGLFGLPGMIIGDVMAAIFKTLFYDRYVENRLNNKIKNGFLPKEFDDRNEN</sequence>
<dbReference type="GO" id="GO:0055085">
    <property type="term" value="P:transmembrane transport"/>
    <property type="evidence" value="ECO:0007669"/>
    <property type="project" value="TreeGrafter"/>
</dbReference>
<comment type="similarity">
    <text evidence="2">Belongs to the autoinducer-2 exporter (AI-2E) (TC 2.A.86) family.</text>
</comment>
<dbReference type="EMBL" id="DVMM01000109">
    <property type="protein sequence ID" value="HIU29717.1"/>
    <property type="molecule type" value="Genomic_DNA"/>
</dbReference>
<reference evidence="10" key="2">
    <citation type="journal article" date="2021" name="PeerJ">
        <title>Extensive microbial diversity within the chicken gut microbiome revealed by metagenomics and culture.</title>
        <authorList>
            <person name="Gilroy R."/>
            <person name="Ravi A."/>
            <person name="Getino M."/>
            <person name="Pursley I."/>
            <person name="Horton D.L."/>
            <person name="Alikhan N.F."/>
            <person name="Baker D."/>
            <person name="Gharbi K."/>
            <person name="Hall N."/>
            <person name="Watson M."/>
            <person name="Adriaenssens E.M."/>
            <person name="Foster-Nyarko E."/>
            <person name="Jarju S."/>
            <person name="Secka A."/>
            <person name="Antonio M."/>
            <person name="Oren A."/>
            <person name="Chaudhuri R.R."/>
            <person name="La Ragione R."/>
            <person name="Hildebrand F."/>
            <person name="Pallen M.J."/>
        </authorList>
    </citation>
    <scope>NUCLEOTIDE SEQUENCE</scope>
    <source>
        <strain evidence="10">CHK195-4489</strain>
    </source>
</reference>
<proteinExistence type="inferred from homology"/>
<feature type="transmembrane region" description="Helical" evidence="9">
    <location>
        <begin position="83"/>
        <end position="102"/>
    </location>
</feature>
<dbReference type="GO" id="GO:0005886">
    <property type="term" value="C:plasma membrane"/>
    <property type="evidence" value="ECO:0007669"/>
    <property type="project" value="UniProtKB-SubCell"/>
</dbReference>
<feature type="transmembrane region" description="Helical" evidence="9">
    <location>
        <begin position="279"/>
        <end position="295"/>
    </location>
</feature>
<dbReference type="PANTHER" id="PTHR21716">
    <property type="entry name" value="TRANSMEMBRANE PROTEIN"/>
    <property type="match status" value="1"/>
</dbReference>
<dbReference type="Proteomes" id="UP000824089">
    <property type="component" value="Unassembled WGS sequence"/>
</dbReference>
<evidence type="ECO:0000256" key="4">
    <source>
        <dbReference type="ARBA" id="ARBA00022475"/>
    </source>
</evidence>
<evidence type="ECO:0000313" key="11">
    <source>
        <dbReference type="Proteomes" id="UP000824089"/>
    </source>
</evidence>
<keyword evidence="4" id="KW-1003">Cell membrane</keyword>
<dbReference type="InterPro" id="IPR002549">
    <property type="entry name" value="AI-2E-like"/>
</dbReference>
<dbReference type="PANTHER" id="PTHR21716:SF53">
    <property type="entry name" value="PERMEASE PERM-RELATED"/>
    <property type="match status" value="1"/>
</dbReference>
<organism evidence="10 11">
    <name type="scientific">Candidatus Egerieisoma faecipullorum</name>
    <dbReference type="NCBI Taxonomy" id="2840963"/>
    <lineage>
        <taxon>Bacteria</taxon>
        <taxon>Bacillati</taxon>
        <taxon>Bacillota</taxon>
        <taxon>Clostridia</taxon>
        <taxon>Eubacteriales</taxon>
        <taxon>Clostridiaceae</taxon>
        <taxon>Clostridiaceae incertae sedis</taxon>
        <taxon>Candidatus Egerieisoma</taxon>
    </lineage>
</organism>